<feature type="signal peptide" evidence="1">
    <location>
        <begin position="1"/>
        <end position="23"/>
    </location>
</feature>
<evidence type="ECO:0000313" key="2">
    <source>
        <dbReference type="EMBL" id="MFC5457914.1"/>
    </source>
</evidence>
<protein>
    <submittedName>
        <fullName evidence="2">Uncharacterized protein</fullName>
    </submittedName>
</protein>
<gene>
    <name evidence="2" type="ORF">ACFQDI_23795</name>
</gene>
<reference evidence="3" key="1">
    <citation type="journal article" date="2019" name="Int. J. Syst. Evol. Microbiol.">
        <title>The Global Catalogue of Microorganisms (GCM) 10K type strain sequencing project: providing services to taxonomists for standard genome sequencing and annotation.</title>
        <authorList>
            <consortium name="The Broad Institute Genomics Platform"/>
            <consortium name="The Broad Institute Genome Sequencing Center for Infectious Disease"/>
            <person name="Wu L."/>
            <person name="Ma J."/>
        </authorList>
    </citation>
    <scope>NUCLEOTIDE SEQUENCE [LARGE SCALE GENOMIC DNA]</scope>
    <source>
        <strain evidence="3">CGMCC 4.1469</strain>
    </source>
</reference>
<sequence>MPQILRRLSIIAAALALSSCATSTPRATYVTPLTAVVSQGDRVSTVVNTTDARMSAEERAMLADRITQNVQALAQANGGSRHSYEIVVNITRYTKGNGVVRTAMPGMGQMHVDGVVTLYQMPKRVPVGEFIVRKAFAIGGLYGLTVNMNTISSAFADGVAKTVCQVR</sequence>
<dbReference type="RefSeq" id="WP_377171730.1">
    <property type="nucleotide sequence ID" value="NZ_JBHSMQ010000014.1"/>
</dbReference>
<dbReference type="EMBL" id="JBHSMQ010000014">
    <property type="protein sequence ID" value="MFC5457914.1"/>
    <property type="molecule type" value="Genomic_DNA"/>
</dbReference>
<feature type="chain" id="PRO_5046399583" evidence="1">
    <location>
        <begin position="24"/>
        <end position="167"/>
    </location>
</feature>
<keyword evidence="3" id="KW-1185">Reference proteome</keyword>
<dbReference type="Proteomes" id="UP001596052">
    <property type="component" value="Unassembled WGS sequence"/>
</dbReference>
<evidence type="ECO:0000256" key="1">
    <source>
        <dbReference type="SAM" id="SignalP"/>
    </source>
</evidence>
<organism evidence="2 3">
    <name type="scientific">Prosthecobacter fluviatilis</name>
    <dbReference type="NCBI Taxonomy" id="445931"/>
    <lineage>
        <taxon>Bacteria</taxon>
        <taxon>Pseudomonadati</taxon>
        <taxon>Verrucomicrobiota</taxon>
        <taxon>Verrucomicrobiia</taxon>
        <taxon>Verrucomicrobiales</taxon>
        <taxon>Verrucomicrobiaceae</taxon>
        <taxon>Prosthecobacter</taxon>
    </lineage>
</organism>
<comment type="caution">
    <text evidence="2">The sequence shown here is derived from an EMBL/GenBank/DDBJ whole genome shotgun (WGS) entry which is preliminary data.</text>
</comment>
<proteinExistence type="predicted"/>
<name>A0ABW0KWY2_9BACT</name>
<evidence type="ECO:0000313" key="3">
    <source>
        <dbReference type="Proteomes" id="UP001596052"/>
    </source>
</evidence>
<keyword evidence="1" id="KW-0732">Signal</keyword>
<dbReference type="PROSITE" id="PS51257">
    <property type="entry name" value="PROKAR_LIPOPROTEIN"/>
    <property type="match status" value="1"/>
</dbReference>
<accession>A0ABW0KWY2</accession>